<accession>A0ACB9L190</accession>
<keyword evidence="2" id="KW-1185">Reference proteome</keyword>
<sequence length="108" mass="11192">MKAVFILCVAIALTMATPRALDNSNSLSQNHRSIDRKTSAGTAAVTTNALSSSTTGAATTMSSSESSLAVNGQNPNQGAFGDDTAETEPGSQRIIVDVNPRVPRMNKP</sequence>
<organism evidence="1 2">
    <name type="scientific">Melastoma candidum</name>
    <dbReference type="NCBI Taxonomy" id="119954"/>
    <lineage>
        <taxon>Eukaryota</taxon>
        <taxon>Viridiplantae</taxon>
        <taxon>Streptophyta</taxon>
        <taxon>Embryophyta</taxon>
        <taxon>Tracheophyta</taxon>
        <taxon>Spermatophyta</taxon>
        <taxon>Magnoliopsida</taxon>
        <taxon>eudicotyledons</taxon>
        <taxon>Gunneridae</taxon>
        <taxon>Pentapetalae</taxon>
        <taxon>rosids</taxon>
        <taxon>malvids</taxon>
        <taxon>Myrtales</taxon>
        <taxon>Melastomataceae</taxon>
        <taxon>Melastomatoideae</taxon>
        <taxon>Melastomateae</taxon>
        <taxon>Melastoma</taxon>
    </lineage>
</organism>
<reference evidence="2" key="1">
    <citation type="journal article" date="2023" name="Front. Plant Sci.">
        <title>Chromosomal-level genome assembly of Melastoma candidum provides insights into trichome evolution.</title>
        <authorList>
            <person name="Zhong Y."/>
            <person name="Wu W."/>
            <person name="Sun C."/>
            <person name="Zou P."/>
            <person name="Liu Y."/>
            <person name="Dai S."/>
            <person name="Zhou R."/>
        </authorList>
    </citation>
    <scope>NUCLEOTIDE SEQUENCE [LARGE SCALE GENOMIC DNA]</scope>
</reference>
<protein>
    <submittedName>
        <fullName evidence="1">Uncharacterized protein</fullName>
    </submittedName>
</protein>
<dbReference type="Proteomes" id="UP001057402">
    <property type="component" value="Chromosome 12"/>
</dbReference>
<dbReference type="EMBL" id="CM042891">
    <property type="protein sequence ID" value="KAI4303127.1"/>
    <property type="molecule type" value="Genomic_DNA"/>
</dbReference>
<evidence type="ECO:0000313" key="2">
    <source>
        <dbReference type="Proteomes" id="UP001057402"/>
    </source>
</evidence>
<gene>
    <name evidence="1" type="ORF">MLD38_038796</name>
</gene>
<evidence type="ECO:0000313" key="1">
    <source>
        <dbReference type="EMBL" id="KAI4303127.1"/>
    </source>
</evidence>
<name>A0ACB9L190_9MYRT</name>
<proteinExistence type="predicted"/>
<comment type="caution">
    <text evidence="1">The sequence shown here is derived from an EMBL/GenBank/DDBJ whole genome shotgun (WGS) entry which is preliminary data.</text>
</comment>